<protein>
    <recommendedName>
        <fullName evidence="10">Type II secretion system protein L</fullName>
        <shortName evidence="10">T2SS protein L</shortName>
    </recommendedName>
</protein>
<organism evidence="14 15">
    <name type="scientific">Aquicella siphonis</name>
    <dbReference type="NCBI Taxonomy" id="254247"/>
    <lineage>
        <taxon>Bacteria</taxon>
        <taxon>Pseudomonadati</taxon>
        <taxon>Pseudomonadota</taxon>
        <taxon>Gammaproteobacteria</taxon>
        <taxon>Legionellales</taxon>
        <taxon>Coxiellaceae</taxon>
        <taxon>Aquicella</taxon>
    </lineage>
</organism>
<keyword evidence="3 10" id="KW-0813">Transport</keyword>
<dbReference type="Pfam" id="PF05134">
    <property type="entry name" value="T2SSL"/>
    <property type="match status" value="1"/>
</dbReference>
<comment type="function">
    <text evidence="10">Inner membrane component of the type II secretion system required for the energy-dependent secretion of extracellular factors such as proteases and toxins from the periplasm.</text>
</comment>
<dbReference type="Gene3D" id="3.30.420.380">
    <property type="match status" value="1"/>
</dbReference>
<evidence type="ECO:0000256" key="2">
    <source>
        <dbReference type="ARBA" id="ARBA00005318"/>
    </source>
</evidence>
<evidence type="ECO:0000256" key="10">
    <source>
        <dbReference type="PIRNR" id="PIRNR015761"/>
    </source>
</evidence>
<keyword evidence="5" id="KW-0997">Cell inner membrane</keyword>
<dbReference type="InterPro" id="IPR024230">
    <property type="entry name" value="GspL_cyto_dom"/>
</dbReference>
<feature type="domain" description="GspL cytoplasmic actin-ATPase-like" evidence="12">
    <location>
        <begin position="6"/>
        <end position="243"/>
    </location>
</feature>
<dbReference type="NCBIfam" id="TIGR01709">
    <property type="entry name" value="typeII_sec_gspL"/>
    <property type="match status" value="1"/>
</dbReference>
<reference evidence="14 15" key="1">
    <citation type="submission" date="2019-08" db="EMBL/GenBank/DDBJ databases">
        <authorList>
            <person name="Guy L."/>
        </authorList>
    </citation>
    <scope>NUCLEOTIDE SEQUENCE [LARGE SCALE GENOMIC DNA]</scope>
    <source>
        <strain evidence="14 15">SGT-108</strain>
    </source>
</reference>
<evidence type="ECO:0000256" key="4">
    <source>
        <dbReference type="ARBA" id="ARBA00022475"/>
    </source>
</evidence>
<dbReference type="EMBL" id="LR699119">
    <property type="protein sequence ID" value="VVC75076.1"/>
    <property type="molecule type" value="Genomic_DNA"/>
</dbReference>
<dbReference type="InterPro" id="IPR043129">
    <property type="entry name" value="ATPase_NBD"/>
</dbReference>
<feature type="transmembrane region" description="Helical" evidence="11">
    <location>
        <begin position="256"/>
        <end position="279"/>
    </location>
</feature>
<dbReference type="CDD" id="cd24017">
    <property type="entry name" value="ASKHA_T2SSL_N"/>
    <property type="match status" value="1"/>
</dbReference>
<evidence type="ECO:0000256" key="11">
    <source>
        <dbReference type="SAM" id="Phobius"/>
    </source>
</evidence>
<evidence type="ECO:0000313" key="15">
    <source>
        <dbReference type="Proteomes" id="UP000324194"/>
    </source>
</evidence>
<dbReference type="InterPro" id="IPR007812">
    <property type="entry name" value="T2SS_protein-GspL"/>
</dbReference>
<evidence type="ECO:0000256" key="7">
    <source>
        <dbReference type="ARBA" id="ARBA00022927"/>
    </source>
</evidence>
<dbReference type="PIRSF" id="PIRSF015761">
    <property type="entry name" value="Protein_L"/>
    <property type="match status" value="1"/>
</dbReference>
<keyword evidence="7 10" id="KW-0653">Protein transport</keyword>
<comment type="similarity">
    <text evidence="2 10">Belongs to the GSP L family.</text>
</comment>
<gene>
    <name evidence="14" type="primary">epsL</name>
    <name evidence="14" type="ORF">AQUSIP_03520</name>
</gene>
<evidence type="ECO:0000256" key="5">
    <source>
        <dbReference type="ARBA" id="ARBA00022519"/>
    </source>
</evidence>
<evidence type="ECO:0000313" key="14">
    <source>
        <dbReference type="EMBL" id="VVC75076.1"/>
    </source>
</evidence>
<comment type="subcellular location">
    <subcellularLocation>
        <location evidence="1">Cell inner membrane</location>
        <topology evidence="1">Single-pass membrane protein</topology>
    </subcellularLocation>
</comment>
<keyword evidence="8 11" id="KW-1133">Transmembrane helix</keyword>
<evidence type="ECO:0000256" key="6">
    <source>
        <dbReference type="ARBA" id="ARBA00022692"/>
    </source>
</evidence>
<dbReference type="InterPro" id="IPR025691">
    <property type="entry name" value="GspL_pp_dom"/>
</dbReference>
<accession>A0A5E4PFG9</accession>
<dbReference type="SUPFAM" id="SSF53067">
    <property type="entry name" value="Actin-like ATPase domain"/>
    <property type="match status" value="1"/>
</dbReference>
<dbReference type="GO" id="GO:0015628">
    <property type="term" value="P:protein secretion by the type II secretion system"/>
    <property type="evidence" value="ECO:0007669"/>
    <property type="project" value="InterPro"/>
</dbReference>
<dbReference type="Gene3D" id="3.30.1360.100">
    <property type="entry name" value="General secretion pathway protein M, EpsM"/>
    <property type="match status" value="1"/>
</dbReference>
<dbReference type="OrthoDB" id="7011844at2"/>
<evidence type="ECO:0000256" key="9">
    <source>
        <dbReference type="ARBA" id="ARBA00023136"/>
    </source>
</evidence>
<dbReference type="GO" id="GO:0009276">
    <property type="term" value="C:Gram-negative-bacterium-type cell wall"/>
    <property type="evidence" value="ECO:0007669"/>
    <property type="project" value="InterPro"/>
</dbReference>
<feature type="domain" description="GspL periplasmic" evidence="13">
    <location>
        <begin position="252"/>
        <end position="400"/>
    </location>
</feature>
<sequence length="401" mass="45242">MQDKLILYLHAHDTAHPGWVVLDANQSVAQCIHHGEAQALSELSIGKKVTVVVPAEDILLTEVRLPKMSHARLMQALPYALEDRLISDVDSLHFATGANKADGALSVAVAGKQKMREWMALLESWNVQADEMIPLTLALPLEENTWQIVITETAAVRTGLNQGFACDIQNLQELLEIALADAVNIPKCLRIHQYSQNPVALSLTMPVEIISSQLMTEQWPVDLARNLVNDLPFNLLQGEFKSKKSRLPHMQRIWKLTFYLGLAWVFLLFLYPTVSYWILGQRVREIDSQIEKIYKHNFPLSSSLVAPRLRMEEKLQQLTSSASDNKLLLWIDYLGKGVLETPSIQLKRLDYQTNQITVDLTAPSSDDFARFTEFLTRQGLRVKQQSANLTGSRINAVIIVD</sequence>
<evidence type="ECO:0000259" key="12">
    <source>
        <dbReference type="Pfam" id="PF05134"/>
    </source>
</evidence>
<dbReference type="GO" id="GO:0015627">
    <property type="term" value="C:type II protein secretion system complex"/>
    <property type="evidence" value="ECO:0007669"/>
    <property type="project" value="InterPro"/>
</dbReference>
<proteinExistence type="inferred from homology"/>
<dbReference type="Proteomes" id="UP000324194">
    <property type="component" value="Chromosome 1"/>
</dbReference>
<dbReference type="KEGG" id="asip:AQUSIP_03520"/>
<evidence type="ECO:0000259" key="13">
    <source>
        <dbReference type="Pfam" id="PF12693"/>
    </source>
</evidence>
<keyword evidence="9 11" id="KW-0472">Membrane</keyword>
<keyword evidence="4" id="KW-1003">Cell membrane</keyword>
<keyword evidence="15" id="KW-1185">Reference proteome</keyword>
<dbReference type="Pfam" id="PF12693">
    <property type="entry name" value="GspL_C"/>
    <property type="match status" value="1"/>
</dbReference>
<evidence type="ECO:0000256" key="3">
    <source>
        <dbReference type="ARBA" id="ARBA00022448"/>
    </source>
</evidence>
<evidence type="ECO:0000256" key="1">
    <source>
        <dbReference type="ARBA" id="ARBA00004377"/>
    </source>
</evidence>
<name>A0A5E4PFG9_9COXI</name>
<dbReference type="RefSeq" id="WP_148338045.1">
    <property type="nucleotide sequence ID" value="NZ_LR699119.1"/>
</dbReference>
<dbReference type="AlphaFoldDB" id="A0A5E4PFG9"/>
<evidence type="ECO:0000256" key="8">
    <source>
        <dbReference type="ARBA" id="ARBA00022989"/>
    </source>
</evidence>
<keyword evidence="6 11" id="KW-0812">Transmembrane</keyword>
<dbReference type="GO" id="GO:0005886">
    <property type="term" value="C:plasma membrane"/>
    <property type="evidence" value="ECO:0007669"/>
    <property type="project" value="UniProtKB-SubCell"/>
</dbReference>